<accession>A0AA35QBU8</accession>
<proteinExistence type="predicted"/>
<gene>
    <name evidence="1" type="ORF">CCHLO57077_00014400</name>
</gene>
<reference evidence="1" key="1">
    <citation type="submission" date="2023-01" db="EMBL/GenBank/DDBJ databases">
        <authorList>
            <person name="Piombo E."/>
        </authorList>
    </citation>
    <scope>NUCLEOTIDE SEQUENCE</scope>
</reference>
<dbReference type="Proteomes" id="UP001160390">
    <property type="component" value="Unassembled WGS sequence"/>
</dbReference>
<keyword evidence="2" id="KW-1185">Reference proteome</keyword>
<name>A0AA35QBU8_9HYPO</name>
<evidence type="ECO:0000313" key="1">
    <source>
        <dbReference type="EMBL" id="CAI6099121.1"/>
    </source>
</evidence>
<evidence type="ECO:0000313" key="2">
    <source>
        <dbReference type="Proteomes" id="UP001160390"/>
    </source>
</evidence>
<sequence length="470" mass="53348">MFLESLPTELQAKIYGYLVTSLGPSPIHALLSVSKQLYAVALPLSVQIFRNTAPLQIGKGLRSVARNAQFLRYILVSRPDLAKKVDTVILGGFAARNSEGNSDAITPEELKIYERFIIHSLVPTLGKVDAKRRDKWIGHPREGYSDAQISLILLAFPNTTYQGKLPEDSLVLTQLPKSSVRFIAFHQSHAPASEVKFVLDSCDNLTSFEYISAAWMPIDGSLPRDTMRAVLSHAETLMHLYLDFQDDCKREYWRETPHGLYLGHELAQLTALRYLNIGMQALTGMFDPIAIKRQDLPLQIEVAPSIVECLPEKLQELRIRECGKAMIGQAAELLGTIEKGQRFENLQSIVLVFKDENIEIGDVQQGFDELATESNRYSLALSSQNRAMRWLDSGRGKTFEGIRVIPSLCSRIFADDLRRDWIDFRGLSTIQIWRYCNSIYTCFRTPNVNMMLRIQRLELRKPPHEYGLED</sequence>
<dbReference type="EMBL" id="CABFNP030001307">
    <property type="protein sequence ID" value="CAI6099121.1"/>
    <property type="molecule type" value="Genomic_DNA"/>
</dbReference>
<comment type="caution">
    <text evidence="1">The sequence shown here is derived from an EMBL/GenBank/DDBJ whole genome shotgun (WGS) entry which is preliminary data.</text>
</comment>
<organism evidence="1 2">
    <name type="scientific">Clonostachys chloroleuca</name>
    <dbReference type="NCBI Taxonomy" id="1926264"/>
    <lineage>
        <taxon>Eukaryota</taxon>
        <taxon>Fungi</taxon>
        <taxon>Dikarya</taxon>
        <taxon>Ascomycota</taxon>
        <taxon>Pezizomycotina</taxon>
        <taxon>Sordariomycetes</taxon>
        <taxon>Hypocreomycetidae</taxon>
        <taxon>Hypocreales</taxon>
        <taxon>Bionectriaceae</taxon>
        <taxon>Clonostachys</taxon>
    </lineage>
</organism>
<protein>
    <submittedName>
        <fullName evidence="1">Uncharacterized protein</fullName>
    </submittedName>
</protein>
<dbReference type="AlphaFoldDB" id="A0AA35QBU8"/>